<comment type="caution">
    <text evidence="2">The sequence shown here is derived from an EMBL/GenBank/DDBJ whole genome shotgun (WGS) entry which is preliminary data.</text>
</comment>
<organism evidence="2 3">
    <name type="scientific">Dovyalis caffra</name>
    <dbReference type="NCBI Taxonomy" id="77055"/>
    <lineage>
        <taxon>Eukaryota</taxon>
        <taxon>Viridiplantae</taxon>
        <taxon>Streptophyta</taxon>
        <taxon>Embryophyta</taxon>
        <taxon>Tracheophyta</taxon>
        <taxon>Spermatophyta</taxon>
        <taxon>Magnoliopsida</taxon>
        <taxon>eudicotyledons</taxon>
        <taxon>Gunneridae</taxon>
        <taxon>Pentapetalae</taxon>
        <taxon>rosids</taxon>
        <taxon>fabids</taxon>
        <taxon>Malpighiales</taxon>
        <taxon>Salicaceae</taxon>
        <taxon>Flacourtieae</taxon>
        <taxon>Dovyalis</taxon>
    </lineage>
</organism>
<dbReference type="AlphaFoldDB" id="A0AAV1R735"/>
<proteinExistence type="predicted"/>
<evidence type="ECO:0000313" key="3">
    <source>
        <dbReference type="Proteomes" id="UP001314170"/>
    </source>
</evidence>
<accession>A0AAV1R735</accession>
<sequence length="90" mass="10167">MISGWKILYLPPAMPREYEFGLDPQPSVTKSLSFTLFSFRSVTGRRGARSRALELLIDRICSILFDSYLLPPGPFGRCLTELGKGLKTRE</sequence>
<protein>
    <submittedName>
        <fullName evidence="2">Uncharacterized protein</fullName>
    </submittedName>
</protein>
<dbReference type="Proteomes" id="UP001314170">
    <property type="component" value="Unassembled WGS sequence"/>
</dbReference>
<name>A0AAV1R735_9ROSI</name>
<reference evidence="2 3" key="1">
    <citation type="submission" date="2024-01" db="EMBL/GenBank/DDBJ databases">
        <authorList>
            <person name="Waweru B."/>
        </authorList>
    </citation>
    <scope>NUCLEOTIDE SEQUENCE [LARGE SCALE GENOMIC DNA]</scope>
</reference>
<gene>
    <name evidence="1" type="ORF">DCAF_LOCUS2617</name>
    <name evidence="2" type="ORF">DCAF_LOCUS6465</name>
</gene>
<evidence type="ECO:0000313" key="2">
    <source>
        <dbReference type="EMBL" id="CAK7328730.1"/>
    </source>
</evidence>
<dbReference type="EMBL" id="CAWUPB010000903">
    <property type="protein sequence ID" value="CAK7328730.1"/>
    <property type="molecule type" value="Genomic_DNA"/>
</dbReference>
<dbReference type="EMBL" id="CAWUPB010000810">
    <property type="protein sequence ID" value="CAK7324946.1"/>
    <property type="molecule type" value="Genomic_DNA"/>
</dbReference>
<keyword evidence="3" id="KW-1185">Reference proteome</keyword>
<evidence type="ECO:0000313" key="1">
    <source>
        <dbReference type="EMBL" id="CAK7324946.1"/>
    </source>
</evidence>